<accession>F6FW80</accession>
<keyword evidence="1" id="KW-0732">Signal</keyword>
<keyword evidence="3" id="KW-1185">Reference proteome</keyword>
<dbReference type="AlphaFoldDB" id="F6FW80"/>
<name>F6FW80_ISOV2</name>
<evidence type="ECO:0000256" key="1">
    <source>
        <dbReference type="SAM" id="SignalP"/>
    </source>
</evidence>
<organism evidence="3">
    <name type="scientific">Isoptericola variabilis (strain 225)</name>
    <dbReference type="NCBI Taxonomy" id="743718"/>
    <lineage>
        <taxon>Bacteria</taxon>
        <taxon>Bacillati</taxon>
        <taxon>Actinomycetota</taxon>
        <taxon>Actinomycetes</taxon>
        <taxon>Micrococcales</taxon>
        <taxon>Promicromonosporaceae</taxon>
        <taxon>Isoptericola</taxon>
    </lineage>
</organism>
<proteinExistence type="predicted"/>
<dbReference type="EMBL" id="CP002810">
    <property type="protein sequence ID" value="AEG45624.1"/>
    <property type="molecule type" value="Genomic_DNA"/>
</dbReference>
<dbReference type="PROSITE" id="PS51257">
    <property type="entry name" value="PROKAR_LIPOPROTEIN"/>
    <property type="match status" value="1"/>
</dbReference>
<evidence type="ECO:0008006" key="4">
    <source>
        <dbReference type="Google" id="ProtNLM"/>
    </source>
</evidence>
<protein>
    <recommendedName>
        <fullName evidence="4">Lipoprotein</fullName>
    </recommendedName>
</protein>
<dbReference type="STRING" id="743718.Isova_2940"/>
<dbReference type="KEGG" id="iva:Isova_2940"/>
<evidence type="ECO:0000313" key="2">
    <source>
        <dbReference type="EMBL" id="AEG45624.1"/>
    </source>
</evidence>
<dbReference type="HOGENOM" id="CLU_926782_0_0_11"/>
<feature type="chain" id="PRO_5003339619" description="Lipoprotein" evidence="1">
    <location>
        <begin position="23"/>
        <end position="300"/>
    </location>
</feature>
<gene>
    <name evidence="2" type="ordered locus">Isova_2940</name>
</gene>
<reference evidence="2 3" key="1">
    <citation type="submission" date="2011-05" db="EMBL/GenBank/DDBJ databases">
        <title>Complete sequence of Isoptericola variabilis 225.</title>
        <authorList>
            <consortium name="US DOE Joint Genome Institute"/>
            <person name="Lucas S."/>
            <person name="Han J."/>
            <person name="Lapidus A."/>
            <person name="Cheng J.-F."/>
            <person name="Goodwin L."/>
            <person name="Pitluck S."/>
            <person name="Peters L."/>
            <person name="Mikhailova N."/>
            <person name="Zeytun A."/>
            <person name="Han C."/>
            <person name="Tapia R."/>
            <person name="Land M."/>
            <person name="Hauser L."/>
            <person name="Kyrpides N."/>
            <person name="Ivanova N."/>
            <person name="Pagani I."/>
            <person name="Siebers A."/>
            <person name="Allgaier M."/>
            <person name="Thelen M."/>
            <person name="Hugenholtz P."/>
            <person name="Gladden J."/>
            <person name="Woyke T."/>
        </authorList>
    </citation>
    <scope>NUCLEOTIDE SEQUENCE [LARGE SCALE GENOMIC DNA]</scope>
    <source>
        <strain evidence="3">225</strain>
    </source>
</reference>
<evidence type="ECO:0000313" key="3">
    <source>
        <dbReference type="Proteomes" id="UP000009236"/>
    </source>
</evidence>
<dbReference type="eggNOG" id="ENOG5032XE8">
    <property type="taxonomic scope" value="Bacteria"/>
</dbReference>
<dbReference type="Proteomes" id="UP000009236">
    <property type="component" value="Chromosome"/>
</dbReference>
<feature type="signal peptide" evidence="1">
    <location>
        <begin position="1"/>
        <end position="22"/>
    </location>
</feature>
<dbReference type="RefSeq" id="WP_013840014.1">
    <property type="nucleotide sequence ID" value="NC_015588.1"/>
</dbReference>
<sequence length="300" mass="30873">MSPRRALLVAATAGVLALGACDVPTGTPDVPDDVVDDVTPALDVELRQDRTQYADRRAVLHVTNGSDETLALLGGTLGVPGFGPSSPDGEPRPRTLWPGGARDVRIALGEVDCATAPPVVGHGEPAGTAEVRVARGEAEEHGPAIAVVVDVTDPHGRLAAVHAEECARRRVAEGATLRVLGLDRPADAGDPALLTVGVEPVAGGPDVSVVRVGATTLMAPADGGPAWTGDALVGDGEGRLRLDVVPARCDPHAVAEDKRGTFVPVYAVVDGEEQPVVYLPMPDELKAELFAYVSEACGWG</sequence>